<keyword evidence="2" id="KW-0560">Oxidoreductase</keyword>
<dbReference type="PANTHER" id="PTHR33546">
    <property type="entry name" value="LARGE, MULTIFUNCTIONAL SECRETED PROTEIN-RELATED"/>
    <property type="match status" value="1"/>
</dbReference>
<dbReference type="AlphaFoldDB" id="A0A1J5RP97"/>
<evidence type="ECO:0000313" key="2">
    <source>
        <dbReference type="EMBL" id="OIQ97402.1"/>
    </source>
</evidence>
<protein>
    <submittedName>
        <fullName evidence="2">Soluble aldose sugar dehydrogenase YliI</fullName>
        <ecNumber evidence="2">1.1.5.-</ecNumber>
    </submittedName>
</protein>
<dbReference type="InterPro" id="IPR011042">
    <property type="entry name" value="6-blade_b-propeller_TolB-like"/>
</dbReference>
<dbReference type="EC" id="1.1.5.-" evidence="2"/>
<gene>
    <name evidence="2" type="primary">yliI_1</name>
    <name evidence="2" type="ORF">GALL_205340</name>
</gene>
<dbReference type="Gene3D" id="2.120.10.30">
    <property type="entry name" value="TolB, C-terminal domain"/>
    <property type="match status" value="1"/>
</dbReference>
<dbReference type="Pfam" id="PF22807">
    <property type="entry name" value="TrAA12"/>
    <property type="match status" value="1"/>
</dbReference>
<dbReference type="PANTHER" id="PTHR33546:SF1">
    <property type="entry name" value="LARGE, MULTIFUNCTIONAL SECRETED PROTEIN"/>
    <property type="match status" value="1"/>
</dbReference>
<feature type="domain" description="Pyrroloquinoline quinone-dependent pyranose dehydrogenase beta-propeller" evidence="1">
    <location>
        <begin position="53"/>
        <end position="404"/>
    </location>
</feature>
<evidence type="ECO:0000259" key="1">
    <source>
        <dbReference type="Pfam" id="PF22807"/>
    </source>
</evidence>
<name>A0A1J5RP97_9ZZZZ</name>
<dbReference type="GO" id="GO:0016491">
    <property type="term" value="F:oxidoreductase activity"/>
    <property type="evidence" value="ECO:0007669"/>
    <property type="project" value="UniProtKB-KW"/>
</dbReference>
<accession>A0A1J5RP97</accession>
<organism evidence="2">
    <name type="scientific">mine drainage metagenome</name>
    <dbReference type="NCBI Taxonomy" id="410659"/>
    <lineage>
        <taxon>unclassified sequences</taxon>
        <taxon>metagenomes</taxon>
        <taxon>ecological metagenomes</taxon>
    </lineage>
</organism>
<comment type="caution">
    <text evidence="2">The sequence shown here is derived from an EMBL/GenBank/DDBJ whole genome shotgun (WGS) entry which is preliminary data.</text>
</comment>
<dbReference type="SUPFAM" id="SSF50952">
    <property type="entry name" value="Soluble quinoprotein glucose dehydrogenase"/>
    <property type="match status" value="1"/>
</dbReference>
<dbReference type="EMBL" id="MLJW01000133">
    <property type="protein sequence ID" value="OIQ97402.1"/>
    <property type="molecule type" value="Genomic_DNA"/>
</dbReference>
<reference evidence="2" key="1">
    <citation type="submission" date="2016-10" db="EMBL/GenBank/DDBJ databases">
        <title>Sequence of Gallionella enrichment culture.</title>
        <authorList>
            <person name="Poehlein A."/>
            <person name="Muehling M."/>
            <person name="Daniel R."/>
        </authorList>
    </citation>
    <scope>NUCLEOTIDE SEQUENCE</scope>
</reference>
<sequence>MRHFLFSFFLILITFCLSFGLQSAYARPDLGEIKLPAGFKIEIFADKNTKGGESLSGARFMTFDASGNLYVSSAANNKILMLPDSNNDGIADEVVTVADDLNAPQGLAFVAGALLVANQNGVVKLEKKAGFGANDGSPVKVTPFISGLPAGGHTLKNIKLSPDGYLFINVGSSCNVCIESDANRATILRYTTQGKPAGALLTLGRHQQSAIWASGLRNSQGFAWHPQTAAMYATNEGADMRSDTKGGAVNDEFPPEHLNKIEAGKHYGWPYCWADPNKSKALMADPNFSAEVGFCQTAQAPEITFTSHSTPIGITFLDKTNWPADYQQDAIVALHGSWNRKKPSGYKLVRVRFKDNQPSAIEDFATGWLQGGYAWGRPVDVVVGADHALYVSDDKMGAIYRITYQPNSAN</sequence>
<dbReference type="InterPro" id="IPR011041">
    <property type="entry name" value="Quinoprot_gluc/sorb_DH_b-prop"/>
</dbReference>
<dbReference type="InterPro" id="IPR054539">
    <property type="entry name" value="Beta-prop_PDH"/>
</dbReference>
<proteinExistence type="predicted"/>